<evidence type="ECO:0000256" key="3">
    <source>
        <dbReference type="ARBA" id="ARBA00023016"/>
    </source>
</evidence>
<dbReference type="Gene3D" id="3.40.50.880">
    <property type="match status" value="1"/>
</dbReference>
<evidence type="ECO:0000313" key="10">
    <source>
        <dbReference type="Proteomes" id="UP000009328"/>
    </source>
</evidence>
<name>K0KRS7_WICCF</name>
<dbReference type="Pfam" id="PF01965">
    <property type="entry name" value="DJ-1_PfpI"/>
    <property type="match status" value="1"/>
</dbReference>
<dbReference type="EMBL" id="CAIF01000104">
    <property type="protein sequence ID" value="CCH44053.1"/>
    <property type="molecule type" value="Genomic_DNA"/>
</dbReference>
<proteinExistence type="inferred from homology"/>
<dbReference type="SUPFAM" id="SSF52317">
    <property type="entry name" value="Class I glutamine amidotransferase-like"/>
    <property type="match status" value="1"/>
</dbReference>
<keyword evidence="10" id="KW-1185">Reference proteome</keyword>
<dbReference type="InterPro" id="IPR029062">
    <property type="entry name" value="Class_I_gatase-like"/>
</dbReference>
<dbReference type="EC" id="4.2.1.130" evidence="2"/>
<dbReference type="InParanoid" id="K0KRS7"/>
<evidence type="ECO:0000256" key="4">
    <source>
        <dbReference type="ARBA" id="ARBA00023239"/>
    </source>
</evidence>
<dbReference type="STRING" id="1206466.K0KRS7"/>
<evidence type="ECO:0000256" key="7">
    <source>
        <dbReference type="ARBA" id="ARBA00059996"/>
    </source>
</evidence>
<feature type="domain" description="DJ-1/PfpI" evidence="8">
    <location>
        <begin position="34"/>
        <end position="236"/>
    </location>
</feature>
<comment type="caution">
    <text evidence="9">The sequence shown here is derived from an EMBL/GenBank/DDBJ whole genome shotgun (WGS) entry which is preliminary data.</text>
</comment>
<dbReference type="InterPro" id="IPR002818">
    <property type="entry name" value="DJ-1/PfpI"/>
</dbReference>
<dbReference type="InterPro" id="IPR050325">
    <property type="entry name" value="Prot/Nucl_acid_deglycase"/>
</dbReference>
<evidence type="ECO:0000256" key="6">
    <source>
        <dbReference type="ARBA" id="ARBA00048082"/>
    </source>
</evidence>
<dbReference type="GO" id="GO:0031669">
    <property type="term" value="P:cellular response to nutrient levels"/>
    <property type="evidence" value="ECO:0007669"/>
    <property type="project" value="UniProtKB-ARBA"/>
</dbReference>
<dbReference type="FunCoup" id="K0KRS7">
    <property type="interactions" value="98"/>
</dbReference>
<dbReference type="GO" id="GO:0000932">
    <property type="term" value="C:P-body"/>
    <property type="evidence" value="ECO:0007669"/>
    <property type="project" value="UniProtKB-SubCell"/>
</dbReference>
<dbReference type="PANTHER" id="PTHR48094">
    <property type="entry name" value="PROTEIN/NUCLEIC ACID DEGLYCASE DJ-1-RELATED"/>
    <property type="match status" value="1"/>
</dbReference>
<dbReference type="eggNOG" id="ENOG502RZ3Y">
    <property type="taxonomic scope" value="Eukaryota"/>
</dbReference>
<evidence type="ECO:0000256" key="5">
    <source>
        <dbReference type="ARBA" id="ARBA00038493"/>
    </source>
</evidence>
<dbReference type="FunFam" id="3.40.50.880:FF:000051">
    <property type="entry name" value="Glutathione-independent glyoxalase HSP31"/>
    <property type="match status" value="1"/>
</dbReference>
<comment type="similarity">
    <text evidence="5">Belongs to the peptidase C56 family. HSP31-like subfamily.</text>
</comment>
<dbReference type="GO" id="GO:0019243">
    <property type="term" value="P:methylglyoxal catabolic process to D-lactate via S-lactoyl-glutathione"/>
    <property type="evidence" value="ECO:0007669"/>
    <property type="project" value="TreeGrafter"/>
</dbReference>
<protein>
    <recommendedName>
        <fullName evidence="2">D-lactate dehydratase</fullName>
        <ecNumber evidence="2">4.2.1.130</ecNumber>
    </recommendedName>
</protein>
<dbReference type="HOGENOM" id="CLU_070319_1_0_1"/>
<dbReference type="Proteomes" id="UP000009328">
    <property type="component" value="Unassembled WGS sequence"/>
</dbReference>
<sequence length="244" mass="26010">MTDKPVPRKVALAVTSYFGPFYDDGSKTGLFWSEAAHPFDVFTKAGFEVDLVSETGTVGLDEHSTKEPFLAKEDIEAFEDKSSGINAQLKSVKKASDLNPSDYGIFFAAGGHGVLFDFPNATNLLELASQIYDNGGIVSAVCHGPAIFENLKDKKTGEHLGKGKTLTGFTNLGEEQIGVVAAVKKYNLKFNQTVFEEIGATWSPPPSPFEVYSVVDGRIATGSNPASAADTANSAIKAFNSLSV</sequence>
<comment type="function">
    <text evidence="7">Catalyzes the conversion of methylglyoxal (MG) to D-lactate in a single glutathione (GSH)-independent step. May play a role in detoxifying endogenously produced glyoxals. Involved in protection against reactive oxygen species (ROS). Important for viability in stationary phase. May negatively regulate TORC1 in response to nutrient limitation.</text>
</comment>
<dbReference type="GO" id="GO:0019172">
    <property type="term" value="F:glyoxalase III activity"/>
    <property type="evidence" value="ECO:0007669"/>
    <property type="project" value="UniProtKB-EC"/>
</dbReference>
<keyword evidence="4" id="KW-0456">Lyase</keyword>
<organism evidence="9 10">
    <name type="scientific">Wickerhamomyces ciferrii (strain ATCC 14091 / BCRC 22168 / CBS 111 / JCM 3599 / NBRC 0793 / NRRL Y-1031 F-60-10)</name>
    <name type="common">Yeast</name>
    <name type="synonym">Pichia ciferrii</name>
    <dbReference type="NCBI Taxonomy" id="1206466"/>
    <lineage>
        <taxon>Eukaryota</taxon>
        <taxon>Fungi</taxon>
        <taxon>Dikarya</taxon>
        <taxon>Ascomycota</taxon>
        <taxon>Saccharomycotina</taxon>
        <taxon>Saccharomycetes</taxon>
        <taxon>Phaffomycetales</taxon>
        <taxon>Wickerhamomycetaceae</taxon>
        <taxon>Wickerhamomyces</taxon>
    </lineage>
</organism>
<evidence type="ECO:0000256" key="1">
    <source>
        <dbReference type="ARBA" id="ARBA00004201"/>
    </source>
</evidence>
<keyword evidence="3" id="KW-0346">Stress response</keyword>
<accession>K0KRS7</accession>
<evidence type="ECO:0000259" key="8">
    <source>
        <dbReference type="Pfam" id="PF01965"/>
    </source>
</evidence>
<evidence type="ECO:0000313" key="9">
    <source>
        <dbReference type="EMBL" id="CCH44053.1"/>
    </source>
</evidence>
<dbReference type="AlphaFoldDB" id="K0KRS7"/>
<comment type="catalytic activity">
    <reaction evidence="6">
        <text>methylglyoxal + H2O = (R)-lactate + H(+)</text>
        <dbReference type="Rhea" id="RHEA:27754"/>
        <dbReference type="ChEBI" id="CHEBI:15377"/>
        <dbReference type="ChEBI" id="CHEBI:15378"/>
        <dbReference type="ChEBI" id="CHEBI:16004"/>
        <dbReference type="ChEBI" id="CHEBI:17158"/>
        <dbReference type="EC" id="4.2.1.130"/>
    </reaction>
</comment>
<evidence type="ECO:0000256" key="2">
    <source>
        <dbReference type="ARBA" id="ARBA00013134"/>
    </source>
</evidence>
<comment type="subcellular location">
    <subcellularLocation>
        <location evidence="1">Cytoplasm</location>
        <location evidence="1">P-body</location>
    </subcellularLocation>
</comment>
<dbReference type="PANTHER" id="PTHR48094:SF11">
    <property type="entry name" value="GLUTATHIONE-INDEPENDENT GLYOXALASE HSP31-RELATED"/>
    <property type="match status" value="1"/>
</dbReference>
<gene>
    <name evidence="9" type="ORF">BN7_3612</name>
</gene>
<reference evidence="9 10" key="1">
    <citation type="journal article" date="2012" name="Eukaryot. Cell">
        <title>Draft genome sequence of Wickerhamomyces ciferrii NRRL Y-1031 F-60-10.</title>
        <authorList>
            <person name="Schneider J."/>
            <person name="Andrea H."/>
            <person name="Blom J."/>
            <person name="Jaenicke S."/>
            <person name="Ruckert C."/>
            <person name="Schorsch C."/>
            <person name="Szczepanowski R."/>
            <person name="Farwick M."/>
            <person name="Goesmann A."/>
            <person name="Puhler A."/>
            <person name="Schaffer S."/>
            <person name="Tauch A."/>
            <person name="Kohler T."/>
            <person name="Brinkrolf K."/>
        </authorList>
    </citation>
    <scope>NUCLEOTIDE SEQUENCE [LARGE SCALE GENOMIC DNA]</scope>
    <source>
        <strain evidence="10">ATCC 14091 / BCRC 22168 / CBS 111 / JCM 3599 / NBRC 0793 / NRRL Y-1031 F-60-10</strain>
    </source>
</reference>